<dbReference type="STRING" id="1182571.QR90_03905"/>
<dbReference type="Pfam" id="PF01263">
    <property type="entry name" value="Aldose_epim"/>
    <property type="match status" value="1"/>
</dbReference>
<evidence type="ECO:0000256" key="6">
    <source>
        <dbReference type="ARBA" id="ARBA00023235"/>
    </source>
</evidence>
<dbReference type="PANTHER" id="PTHR10091">
    <property type="entry name" value="ALDOSE-1-EPIMERASE"/>
    <property type="match status" value="1"/>
</dbReference>
<dbReference type="InterPro" id="IPR047215">
    <property type="entry name" value="Galactose_mutarotase-like"/>
</dbReference>
<evidence type="ECO:0000256" key="7">
    <source>
        <dbReference type="ARBA" id="ARBA00023277"/>
    </source>
</evidence>
<dbReference type="InterPro" id="IPR018052">
    <property type="entry name" value="Ald1_epimerase_CS"/>
</dbReference>
<comment type="pathway">
    <text evidence="2 8">Carbohydrate metabolism; hexose metabolism.</text>
</comment>
<dbReference type="EC" id="5.1.3.3" evidence="4 8"/>
<dbReference type="GO" id="GO:0006006">
    <property type="term" value="P:glucose metabolic process"/>
    <property type="evidence" value="ECO:0007669"/>
    <property type="project" value="TreeGrafter"/>
</dbReference>
<dbReference type="InterPro" id="IPR008183">
    <property type="entry name" value="Aldose_1/G6P_1-epimerase"/>
</dbReference>
<evidence type="ECO:0000313" key="13">
    <source>
        <dbReference type="Proteomes" id="UP000030634"/>
    </source>
</evidence>
<dbReference type="InterPro" id="IPR014718">
    <property type="entry name" value="GH-type_carb-bd"/>
</dbReference>
<evidence type="ECO:0000256" key="4">
    <source>
        <dbReference type="ARBA" id="ARBA00013185"/>
    </source>
</evidence>
<accession>A0A0A7KEA2</accession>
<dbReference type="CDD" id="cd09019">
    <property type="entry name" value="galactose_mutarotase_like"/>
    <property type="match status" value="1"/>
</dbReference>
<feature type="binding site" evidence="10">
    <location>
        <position position="256"/>
    </location>
    <ligand>
        <name>beta-D-galactose</name>
        <dbReference type="ChEBI" id="CHEBI:27667"/>
    </ligand>
</feature>
<organism evidence="12 13">
    <name type="scientific">Deinococcus radiopugnans</name>
    <dbReference type="NCBI Taxonomy" id="57497"/>
    <lineage>
        <taxon>Bacteria</taxon>
        <taxon>Thermotogati</taxon>
        <taxon>Deinococcota</taxon>
        <taxon>Deinococci</taxon>
        <taxon>Deinococcales</taxon>
        <taxon>Deinococcaceae</taxon>
        <taxon>Deinococcus</taxon>
    </lineage>
</organism>
<keyword evidence="6 8" id="KW-0413">Isomerase</keyword>
<dbReference type="GO" id="GO:0030246">
    <property type="term" value="F:carbohydrate binding"/>
    <property type="evidence" value="ECO:0007669"/>
    <property type="project" value="InterPro"/>
</dbReference>
<evidence type="ECO:0000256" key="3">
    <source>
        <dbReference type="ARBA" id="ARBA00006206"/>
    </source>
</evidence>
<proteinExistence type="inferred from homology"/>
<dbReference type="InterPro" id="IPR015443">
    <property type="entry name" value="Aldose_1-epimerase"/>
</dbReference>
<dbReference type="RefSeq" id="WP_039682395.1">
    <property type="nucleotide sequence ID" value="NZ_CP010028.1"/>
</dbReference>
<feature type="binding site" evidence="11">
    <location>
        <begin position="84"/>
        <end position="85"/>
    </location>
    <ligand>
        <name>beta-D-galactose</name>
        <dbReference type="ChEBI" id="CHEBI:27667"/>
    </ligand>
</feature>
<evidence type="ECO:0000256" key="2">
    <source>
        <dbReference type="ARBA" id="ARBA00005028"/>
    </source>
</evidence>
<evidence type="ECO:0000256" key="10">
    <source>
        <dbReference type="PIRSR" id="PIRSR005096-2"/>
    </source>
</evidence>
<evidence type="ECO:0000256" key="9">
    <source>
        <dbReference type="PIRSR" id="PIRSR005096-1"/>
    </source>
</evidence>
<dbReference type="AlphaFoldDB" id="A0A0A7KEA2"/>
<dbReference type="NCBIfam" id="NF008277">
    <property type="entry name" value="PRK11055.1"/>
    <property type="match status" value="1"/>
</dbReference>
<protein>
    <recommendedName>
        <fullName evidence="5 8">Aldose 1-epimerase</fullName>
        <ecNumber evidence="4 8">5.1.3.3</ecNumber>
    </recommendedName>
</protein>
<dbReference type="Proteomes" id="UP000030634">
    <property type="component" value="Chromosome"/>
</dbReference>
<dbReference type="PIRSF" id="PIRSF005096">
    <property type="entry name" value="GALM"/>
    <property type="match status" value="1"/>
</dbReference>
<dbReference type="KEGG" id="dsw:QR90_03905"/>
<evidence type="ECO:0000313" key="12">
    <source>
        <dbReference type="EMBL" id="AIZ44425.1"/>
    </source>
</evidence>
<evidence type="ECO:0000256" key="11">
    <source>
        <dbReference type="PIRSR" id="PIRSR005096-3"/>
    </source>
</evidence>
<dbReference type="GO" id="GO:0033499">
    <property type="term" value="P:galactose catabolic process via UDP-galactose, Leloir pathway"/>
    <property type="evidence" value="ECO:0007669"/>
    <property type="project" value="TreeGrafter"/>
</dbReference>
<gene>
    <name evidence="12" type="ORF">QR90_03905</name>
</gene>
<comment type="similarity">
    <text evidence="3 8">Belongs to the aldose epimerase family.</text>
</comment>
<feature type="active site" description="Proton acceptor" evidence="9">
    <location>
        <position position="321"/>
    </location>
</feature>
<dbReference type="SUPFAM" id="SSF74650">
    <property type="entry name" value="Galactose mutarotase-like"/>
    <property type="match status" value="1"/>
</dbReference>
<name>A0A0A7KEA2_9DEIO</name>
<feature type="active site" description="Proton donor" evidence="9">
    <location>
        <position position="185"/>
    </location>
</feature>
<dbReference type="EMBL" id="CP010028">
    <property type="protein sequence ID" value="AIZ44425.1"/>
    <property type="molecule type" value="Genomic_DNA"/>
</dbReference>
<dbReference type="HOGENOM" id="CLU_031753_2_0_0"/>
<dbReference type="Gene3D" id="2.70.98.10">
    <property type="match status" value="1"/>
</dbReference>
<reference evidence="13" key="1">
    <citation type="submission" date="2014-11" db="EMBL/GenBank/DDBJ databases">
        <title>Hymenobacter sp. DG25B genome submission.</title>
        <authorList>
            <person name="Jung H.-Y."/>
            <person name="Kim M.K."/>
            <person name="Srinivasan S."/>
            <person name="Lim S."/>
        </authorList>
    </citation>
    <scope>NUCLEOTIDE SEQUENCE [LARGE SCALE GENOMIC DNA]</scope>
    <source>
        <strain evidence="13">DY59</strain>
    </source>
</reference>
<feature type="binding site" evidence="11">
    <location>
        <begin position="185"/>
        <end position="187"/>
    </location>
    <ligand>
        <name>beta-D-galactose</name>
        <dbReference type="ChEBI" id="CHEBI:27667"/>
    </ligand>
</feature>
<sequence>MTPDLETRPWGTLPDGQDVGLFVLRAPNGLTVTLGEYGARLLRVQVPDRHGVPGDVLLGHPDLEAYLTQEDALYFGATIGRVANRIARGRFTLDGTAYRLPINDPPNHLHGGPGGFHSVKWPGTPTTGEGGTRGVTFRLHSPDGEDGYPGAVDVTARYTLSDDGVLMLECWADTDAPTPLSLTNHAYWNLADGGAGSVLDHTLSLPASEFLAVDDTAIPTAMLGLAGTPFDFRSGKTLGQDIAAPNPQLQRAGGYDHHFVLPDSGGELRRAAALADPGSGRQLEVWTTEHGVQLYSGNFLSGQVVGWAGARYRQHSAVCLETQQAPDAVNQPWLDRLGTGSVIVRPGQQYRTQTQWRFSALPE</sequence>
<evidence type="ECO:0000256" key="1">
    <source>
        <dbReference type="ARBA" id="ARBA00001614"/>
    </source>
</evidence>
<evidence type="ECO:0000256" key="5">
    <source>
        <dbReference type="ARBA" id="ARBA00014165"/>
    </source>
</evidence>
<evidence type="ECO:0000256" key="8">
    <source>
        <dbReference type="PIRNR" id="PIRNR005096"/>
    </source>
</evidence>
<keyword evidence="7 8" id="KW-0119">Carbohydrate metabolism</keyword>
<dbReference type="GO" id="GO:0004034">
    <property type="term" value="F:aldose 1-epimerase activity"/>
    <property type="evidence" value="ECO:0007669"/>
    <property type="project" value="UniProtKB-EC"/>
</dbReference>
<comment type="catalytic activity">
    <reaction evidence="1 8">
        <text>alpha-D-glucose = beta-D-glucose</text>
        <dbReference type="Rhea" id="RHEA:10264"/>
        <dbReference type="ChEBI" id="CHEBI:15903"/>
        <dbReference type="ChEBI" id="CHEBI:17925"/>
        <dbReference type="EC" id="5.1.3.3"/>
    </reaction>
</comment>
<dbReference type="InterPro" id="IPR011013">
    <property type="entry name" value="Gal_mutarotase_sf_dom"/>
</dbReference>
<dbReference type="UniPathway" id="UPA00242"/>
<dbReference type="PROSITE" id="PS00545">
    <property type="entry name" value="ALDOSE_1_EPIMERASE"/>
    <property type="match status" value="1"/>
</dbReference>
<dbReference type="PANTHER" id="PTHR10091:SF0">
    <property type="entry name" value="GALACTOSE MUTAROTASE"/>
    <property type="match status" value="1"/>
</dbReference>